<protein>
    <submittedName>
        <fullName evidence="2">Uncharacterized protein</fullName>
    </submittedName>
</protein>
<dbReference type="EMBL" id="JALJOR010000002">
    <property type="protein sequence ID" value="KAK9823406.1"/>
    <property type="molecule type" value="Genomic_DNA"/>
</dbReference>
<gene>
    <name evidence="2" type="ORF">WJX72_002533</name>
</gene>
<organism evidence="2 3">
    <name type="scientific">[Myrmecia] bisecta</name>
    <dbReference type="NCBI Taxonomy" id="41462"/>
    <lineage>
        <taxon>Eukaryota</taxon>
        <taxon>Viridiplantae</taxon>
        <taxon>Chlorophyta</taxon>
        <taxon>core chlorophytes</taxon>
        <taxon>Trebouxiophyceae</taxon>
        <taxon>Trebouxiales</taxon>
        <taxon>Trebouxiaceae</taxon>
        <taxon>Myrmecia</taxon>
    </lineage>
</organism>
<proteinExistence type="predicted"/>
<dbReference type="AlphaFoldDB" id="A0AAW1QPF2"/>
<sequence>MASAEPTFLSQCTRGSDMHLPNTPQVKELEKFACRGDFQHILQNMIADVFVAQPTDPLDFMLQEVLGSEQRRVSADMPAEPRRASRDVQEGRRASRDMQEPRRAS</sequence>
<keyword evidence="3" id="KW-1185">Reference proteome</keyword>
<reference evidence="2 3" key="1">
    <citation type="journal article" date="2024" name="Nat. Commun.">
        <title>Phylogenomics reveals the evolutionary origins of lichenization in chlorophyte algae.</title>
        <authorList>
            <person name="Puginier C."/>
            <person name="Libourel C."/>
            <person name="Otte J."/>
            <person name="Skaloud P."/>
            <person name="Haon M."/>
            <person name="Grisel S."/>
            <person name="Petersen M."/>
            <person name="Berrin J.G."/>
            <person name="Delaux P.M."/>
            <person name="Dal Grande F."/>
            <person name="Keller J."/>
        </authorList>
    </citation>
    <scope>NUCLEOTIDE SEQUENCE [LARGE SCALE GENOMIC DNA]</scope>
    <source>
        <strain evidence="2 3">SAG 2043</strain>
    </source>
</reference>
<evidence type="ECO:0000313" key="2">
    <source>
        <dbReference type="EMBL" id="KAK9823406.1"/>
    </source>
</evidence>
<evidence type="ECO:0000313" key="3">
    <source>
        <dbReference type="Proteomes" id="UP001489004"/>
    </source>
</evidence>
<comment type="caution">
    <text evidence="2">The sequence shown here is derived from an EMBL/GenBank/DDBJ whole genome shotgun (WGS) entry which is preliminary data.</text>
</comment>
<accession>A0AAW1QPF2</accession>
<name>A0AAW1QPF2_9CHLO</name>
<evidence type="ECO:0000256" key="1">
    <source>
        <dbReference type="SAM" id="MobiDB-lite"/>
    </source>
</evidence>
<feature type="region of interest" description="Disordered" evidence="1">
    <location>
        <begin position="70"/>
        <end position="105"/>
    </location>
</feature>
<dbReference type="Proteomes" id="UP001489004">
    <property type="component" value="Unassembled WGS sequence"/>
</dbReference>
<feature type="region of interest" description="Disordered" evidence="1">
    <location>
        <begin position="1"/>
        <end position="20"/>
    </location>
</feature>